<feature type="transmembrane region" description="Helical" evidence="6">
    <location>
        <begin position="453"/>
        <end position="475"/>
    </location>
</feature>
<feature type="transmembrane region" description="Helical" evidence="6">
    <location>
        <begin position="6"/>
        <end position="26"/>
    </location>
</feature>
<feature type="transmembrane region" description="Helical" evidence="6">
    <location>
        <begin position="263"/>
        <end position="282"/>
    </location>
</feature>
<dbReference type="InterPro" id="IPR043428">
    <property type="entry name" value="LivM-like"/>
</dbReference>
<proteinExistence type="predicted"/>
<protein>
    <submittedName>
        <fullName evidence="7">Branched-chain amino acid transport system permease protein</fullName>
    </submittedName>
</protein>
<keyword evidence="2" id="KW-1003">Cell membrane</keyword>
<feature type="transmembrane region" description="Helical" evidence="6">
    <location>
        <begin position="31"/>
        <end position="50"/>
    </location>
</feature>
<feature type="transmembrane region" description="Helical" evidence="6">
    <location>
        <begin position="509"/>
        <end position="531"/>
    </location>
</feature>
<dbReference type="AlphaFoldDB" id="A0A1H9MRI4"/>
<keyword evidence="3 6" id="KW-0812">Transmembrane</keyword>
<evidence type="ECO:0000256" key="1">
    <source>
        <dbReference type="ARBA" id="ARBA00004651"/>
    </source>
</evidence>
<evidence type="ECO:0000256" key="4">
    <source>
        <dbReference type="ARBA" id="ARBA00022989"/>
    </source>
</evidence>
<feature type="transmembrane region" description="Helical" evidence="6">
    <location>
        <begin position="414"/>
        <end position="433"/>
    </location>
</feature>
<dbReference type="CDD" id="cd06581">
    <property type="entry name" value="TM_PBP1_LivM_like"/>
    <property type="match status" value="1"/>
</dbReference>
<feature type="transmembrane region" description="Helical" evidence="6">
    <location>
        <begin position="303"/>
        <end position="324"/>
    </location>
</feature>
<evidence type="ECO:0000256" key="6">
    <source>
        <dbReference type="SAM" id="Phobius"/>
    </source>
</evidence>
<dbReference type="STRING" id="155974.SAMN04487818_102294"/>
<evidence type="ECO:0000313" key="8">
    <source>
        <dbReference type="Proteomes" id="UP000199051"/>
    </source>
</evidence>
<dbReference type="GO" id="GO:0005886">
    <property type="term" value="C:plasma membrane"/>
    <property type="evidence" value="ECO:0007669"/>
    <property type="project" value="UniProtKB-SubCell"/>
</dbReference>
<sequence length="606" mass="62276">MLDTALAGLVNGSSYALLALGLSLIFGVANVINFAHASVFAVGAMSGWWFSVDLDWPLWTVLLGVVAVTGLLGLVINLVAVTPLAKAPPIAALLSTFAVSVVVDNGAQLVFGPETRRFPALLATDNLGLGGLRFGTLDVTILVVAIGLMLLLGWFLRATRYGRAIRAVAQDRDAAAQMGIPLARVQNLAFVVASVLGGVAGVLGGMYLNNISPTVGSTVGMSAFAAATLGGLGSLPGAVAGGLLLGVVEAFGVSWWGGNARTLITFAVLLLVLWVRPSGLFGKRTPLAAEPMTGTFFGAARTVRLKPWQVAVAAVAAYVVPAVALDDYTVQIGVQVVVYAILALSLTLVSGQAGQISLGQAAPLAIGAYTSALLTTATGMDFWLSLPVAGVVAAVLSVVLVSPSWRLRGHYVSIATLATGLLVAAAAVNFDWLTNGPSGVSAIPPPSLFGAEVSAPLAVYFLDLTILLVVLLLVVRLRRSTLGRIWSAVREDEVAARSSGIAAADYKSLAFGIGGFVAGIGGALFAQQYGYIDPSVFGISVSLLALTIVVLGGLNSPLGAVVGAIVLVGLPEALRMLEETRMLTYGLLLLAVVLFRPQGLMGKVAR</sequence>
<gene>
    <name evidence="7" type="ORF">SAMN04487818_102294</name>
</gene>
<feature type="transmembrane region" description="Helical" evidence="6">
    <location>
        <begin position="537"/>
        <end position="570"/>
    </location>
</feature>
<comment type="subcellular location">
    <subcellularLocation>
        <location evidence="1">Cell membrane</location>
        <topology evidence="1">Multi-pass membrane protein</topology>
    </subcellularLocation>
</comment>
<feature type="transmembrane region" description="Helical" evidence="6">
    <location>
        <begin position="91"/>
        <end position="111"/>
    </location>
</feature>
<dbReference type="GO" id="GO:0015658">
    <property type="term" value="F:branched-chain amino acid transmembrane transporter activity"/>
    <property type="evidence" value="ECO:0007669"/>
    <property type="project" value="InterPro"/>
</dbReference>
<evidence type="ECO:0000256" key="5">
    <source>
        <dbReference type="ARBA" id="ARBA00023136"/>
    </source>
</evidence>
<evidence type="ECO:0000313" key="7">
    <source>
        <dbReference type="EMBL" id="SER26248.1"/>
    </source>
</evidence>
<dbReference type="InterPro" id="IPR001851">
    <property type="entry name" value="ABC_transp_permease"/>
</dbReference>
<feature type="transmembrane region" description="Helical" evidence="6">
    <location>
        <begin position="382"/>
        <end position="402"/>
    </location>
</feature>
<keyword evidence="5 6" id="KW-0472">Membrane</keyword>
<name>A0A1H9MRI4_9PSEU</name>
<dbReference type="Pfam" id="PF02653">
    <property type="entry name" value="BPD_transp_2"/>
    <property type="match status" value="2"/>
</dbReference>
<keyword evidence="4 6" id="KW-1133">Transmembrane helix</keyword>
<feature type="transmembrane region" description="Helical" evidence="6">
    <location>
        <begin position="330"/>
        <end position="349"/>
    </location>
</feature>
<keyword evidence="8" id="KW-1185">Reference proteome</keyword>
<organism evidence="7 8">
    <name type="scientific">Actinokineospora terrae</name>
    <dbReference type="NCBI Taxonomy" id="155974"/>
    <lineage>
        <taxon>Bacteria</taxon>
        <taxon>Bacillati</taxon>
        <taxon>Actinomycetota</taxon>
        <taxon>Actinomycetes</taxon>
        <taxon>Pseudonocardiales</taxon>
        <taxon>Pseudonocardiaceae</taxon>
        <taxon>Actinokineospora</taxon>
    </lineage>
</organism>
<evidence type="ECO:0000256" key="3">
    <source>
        <dbReference type="ARBA" id="ARBA00022692"/>
    </source>
</evidence>
<dbReference type="RefSeq" id="WP_092775224.1">
    <property type="nucleotide sequence ID" value="NZ_FOGI01000002.1"/>
</dbReference>
<feature type="transmembrane region" description="Helical" evidence="6">
    <location>
        <begin position="56"/>
        <end position="79"/>
    </location>
</feature>
<dbReference type="CDD" id="cd06582">
    <property type="entry name" value="TM_PBP1_LivH_like"/>
    <property type="match status" value="1"/>
</dbReference>
<accession>A0A1H9MRI4</accession>
<feature type="transmembrane region" description="Helical" evidence="6">
    <location>
        <begin position="131"/>
        <end position="156"/>
    </location>
</feature>
<reference evidence="8" key="1">
    <citation type="submission" date="2016-10" db="EMBL/GenBank/DDBJ databases">
        <authorList>
            <person name="Varghese N."/>
            <person name="Submissions S."/>
        </authorList>
    </citation>
    <scope>NUCLEOTIDE SEQUENCE [LARGE SCALE GENOMIC DNA]</scope>
    <source>
        <strain evidence="8">DSM 44260</strain>
    </source>
</reference>
<evidence type="ECO:0000256" key="2">
    <source>
        <dbReference type="ARBA" id="ARBA00022475"/>
    </source>
</evidence>
<dbReference type="PANTHER" id="PTHR30482:SF20">
    <property type="entry name" value="HIGH-AFFINITY BRANCHED-CHAIN AMINO ACID TRANSPORT SYSTEM PERMEASE PROTEIN LIVM"/>
    <property type="match status" value="1"/>
</dbReference>
<feature type="transmembrane region" description="Helical" evidence="6">
    <location>
        <begin position="582"/>
        <end position="600"/>
    </location>
</feature>
<dbReference type="Proteomes" id="UP000199051">
    <property type="component" value="Unassembled WGS sequence"/>
</dbReference>
<feature type="transmembrane region" description="Helical" evidence="6">
    <location>
        <begin position="188"/>
        <end position="208"/>
    </location>
</feature>
<dbReference type="EMBL" id="FOGI01000002">
    <property type="protein sequence ID" value="SER26248.1"/>
    <property type="molecule type" value="Genomic_DNA"/>
</dbReference>
<dbReference type="PANTHER" id="PTHR30482">
    <property type="entry name" value="HIGH-AFFINITY BRANCHED-CHAIN AMINO ACID TRANSPORT SYSTEM PERMEASE"/>
    <property type="match status" value="1"/>
</dbReference>